<dbReference type="NCBIfam" id="NF008657">
    <property type="entry name" value="PRK11657.1"/>
    <property type="match status" value="1"/>
</dbReference>
<dbReference type="Gene3D" id="3.10.450.70">
    <property type="entry name" value="Disulphide bond isomerase, DsbC/G, N-terminal"/>
    <property type="match status" value="1"/>
</dbReference>
<keyword evidence="5" id="KW-1015">Disulfide bond</keyword>
<gene>
    <name evidence="10" type="primary">dsbG</name>
    <name evidence="10" type="ORF">LMG23994_01657</name>
</gene>
<accession>A0ABN7Y8R9</accession>
<evidence type="ECO:0000313" key="11">
    <source>
        <dbReference type="Proteomes" id="UP000701702"/>
    </source>
</evidence>
<evidence type="ECO:0000256" key="3">
    <source>
        <dbReference type="ARBA" id="ARBA00022729"/>
    </source>
</evidence>
<comment type="function">
    <text evidence="7">Required for disulfide bond formation in some periplasmic proteins. Acts by transferring its disulfide bond to other proteins and is reduced in the process.</text>
</comment>
<feature type="domain" description="Thioredoxin-like fold" evidence="9">
    <location>
        <begin position="129"/>
        <end position="256"/>
    </location>
</feature>
<comment type="similarity">
    <text evidence="2 7">Belongs to the thioredoxin family. DsbC subfamily.</text>
</comment>
<dbReference type="InterPro" id="IPR033954">
    <property type="entry name" value="DiS-bond_Isoase_DsbC/G"/>
</dbReference>
<dbReference type="SUPFAM" id="SSF52833">
    <property type="entry name" value="Thioredoxin-like"/>
    <property type="match status" value="1"/>
</dbReference>
<feature type="signal peptide" evidence="7">
    <location>
        <begin position="1"/>
        <end position="23"/>
    </location>
</feature>
<dbReference type="InterPro" id="IPR051470">
    <property type="entry name" value="Thiol:disulfide_interchange"/>
</dbReference>
<dbReference type="InterPro" id="IPR009094">
    <property type="entry name" value="DiS-bond_isomerase_DsbC/G_N_sf"/>
</dbReference>
<comment type="subcellular location">
    <subcellularLocation>
        <location evidence="1 7">Periplasm</location>
    </subcellularLocation>
</comment>
<protein>
    <recommendedName>
        <fullName evidence="7">Thiol:disulfide interchange protein</fullName>
    </recommendedName>
</protein>
<keyword evidence="4 7" id="KW-0574">Periplasm</keyword>
<dbReference type="PANTHER" id="PTHR35272:SF4">
    <property type="entry name" value="THIOL:DISULFIDE INTERCHANGE PROTEIN DSBG"/>
    <property type="match status" value="1"/>
</dbReference>
<dbReference type="Gene3D" id="3.40.30.10">
    <property type="entry name" value="Glutaredoxin"/>
    <property type="match status" value="1"/>
</dbReference>
<dbReference type="PANTHER" id="PTHR35272">
    <property type="entry name" value="THIOL:DISULFIDE INTERCHANGE PROTEIN DSBC-RELATED"/>
    <property type="match status" value="1"/>
</dbReference>
<evidence type="ECO:0000256" key="6">
    <source>
        <dbReference type="ARBA" id="ARBA00023284"/>
    </source>
</evidence>
<keyword evidence="6 7" id="KW-0676">Redox-active center</keyword>
<dbReference type="EMBL" id="CAJZAF010000007">
    <property type="protein sequence ID" value="CAG9169775.1"/>
    <property type="molecule type" value="Genomic_DNA"/>
</dbReference>
<evidence type="ECO:0000256" key="5">
    <source>
        <dbReference type="ARBA" id="ARBA00023157"/>
    </source>
</evidence>
<evidence type="ECO:0000259" key="8">
    <source>
        <dbReference type="Pfam" id="PF10411"/>
    </source>
</evidence>
<evidence type="ECO:0000256" key="1">
    <source>
        <dbReference type="ARBA" id="ARBA00004418"/>
    </source>
</evidence>
<dbReference type="InterPro" id="IPR012336">
    <property type="entry name" value="Thioredoxin-like_fold"/>
</dbReference>
<evidence type="ECO:0000313" key="10">
    <source>
        <dbReference type="EMBL" id="CAG9169775.1"/>
    </source>
</evidence>
<evidence type="ECO:0000256" key="4">
    <source>
        <dbReference type="ARBA" id="ARBA00022764"/>
    </source>
</evidence>
<name>A0ABN7Y8R9_9BURK</name>
<evidence type="ECO:0000259" key="9">
    <source>
        <dbReference type="Pfam" id="PF13098"/>
    </source>
</evidence>
<feature type="chain" id="PRO_5044980190" description="Thiol:disulfide interchange protein" evidence="7">
    <location>
        <begin position="24"/>
        <end position="259"/>
    </location>
</feature>
<dbReference type="InterPro" id="IPR036249">
    <property type="entry name" value="Thioredoxin-like_sf"/>
</dbReference>
<keyword evidence="11" id="KW-1185">Reference proteome</keyword>
<comment type="caution">
    <text evidence="10">The sequence shown here is derived from an EMBL/GenBank/DDBJ whole genome shotgun (WGS) entry which is preliminary data.</text>
</comment>
<dbReference type="Proteomes" id="UP000701702">
    <property type="component" value="Unassembled WGS sequence"/>
</dbReference>
<feature type="domain" description="Disulphide bond isomerase DsbC/G N-terminal" evidence="8">
    <location>
        <begin position="30"/>
        <end position="92"/>
    </location>
</feature>
<dbReference type="CDD" id="cd03020">
    <property type="entry name" value="DsbA_DsbC_DsbG"/>
    <property type="match status" value="1"/>
</dbReference>
<organism evidence="10 11">
    <name type="scientific">Cupriavidus pinatubonensis</name>
    <dbReference type="NCBI Taxonomy" id="248026"/>
    <lineage>
        <taxon>Bacteria</taxon>
        <taxon>Pseudomonadati</taxon>
        <taxon>Pseudomonadota</taxon>
        <taxon>Betaproteobacteria</taxon>
        <taxon>Burkholderiales</taxon>
        <taxon>Burkholderiaceae</taxon>
        <taxon>Cupriavidus</taxon>
    </lineage>
</organism>
<keyword evidence="3 7" id="KW-0732">Signal</keyword>
<sequence>MGKVTKVSLLAAVMQMVAAHALAVDVDASKPTPVEQHLMSKGVKIAQTFPSASGLKAIVADNGKEKRLFYVTPDGKSLLVGSVFDAAGTNVTTADLSRAGVSDASGLPSLSDGQLQSIWARAEKLNWVAEGAGSNVLYVFFDPNCPYCHRLWTTLRGGVQSGKVQVRWLPVAILKDDSKGLAAAIYAAKNPSQALAQMVNRQLQPVFVSEAANQNVAHNLLLLRDTGYTGVPTILFRRGGKVRATMGSPTEQELAALLQ</sequence>
<proteinExistence type="inferred from homology"/>
<reference evidence="10 11" key="1">
    <citation type="submission" date="2021-08" db="EMBL/GenBank/DDBJ databases">
        <authorList>
            <person name="Peeters C."/>
        </authorList>
    </citation>
    <scope>NUCLEOTIDE SEQUENCE [LARGE SCALE GENOMIC DNA]</scope>
    <source>
        <strain evidence="10 11">LMG 23994</strain>
    </source>
</reference>
<evidence type="ECO:0000256" key="2">
    <source>
        <dbReference type="ARBA" id="ARBA00009813"/>
    </source>
</evidence>
<evidence type="ECO:0000256" key="7">
    <source>
        <dbReference type="RuleBase" id="RU364038"/>
    </source>
</evidence>
<dbReference type="InterPro" id="IPR018950">
    <property type="entry name" value="DiS-bond_isomerase_DsbC/G_N"/>
</dbReference>
<dbReference type="Pfam" id="PF13098">
    <property type="entry name" value="Thioredoxin_2"/>
    <property type="match status" value="1"/>
</dbReference>
<dbReference type="Pfam" id="PF10411">
    <property type="entry name" value="DsbC_N"/>
    <property type="match status" value="1"/>
</dbReference>
<dbReference type="SUPFAM" id="SSF54423">
    <property type="entry name" value="DsbC/DsbG N-terminal domain-like"/>
    <property type="match status" value="1"/>
</dbReference>